<name>A0ABX2AVQ0_9BACT</name>
<dbReference type="RefSeq" id="WP_172177999.1">
    <property type="nucleotide sequence ID" value="NZ_CASGIA010000013.1"/>
</dbReference>
<dbReference type="Proteomes" id="UP001193734">
    <property type="component" value="Unassembled WGS sequence"/>
</dbReference>
<keyword evidence="2" id="KW-1185">Reference proteome</keyword>
<evidence type="ECO:0000313" key="1">
    <source>
        <dbReference type="EMBL" id="NPE14739.1"/>
    </source>
</evidence>
<evidence type="ECO:0000313" key="2">
    <source>
        <dbReference type="Proteomes" id="UP001193734"/>
    </source>
</evidence>
<gene>
    <name evidence="1" type="ORF">HPS55_10475</name>
</gene>
<dbReference type="GeneID" id="82158189"/>
<accession>A0ABX2AVQ0</accession>
<protein>
    <submittedName>
        <fullName evidence="1">Uncharacterized protein</fullName>
    </submittedName>
</protein>
<sequence length="61" mass="7351">MNKHNIRVQVRQNENKEVYNNIMFPKTGEIPMIIAVDPSQEWMSERRSVPESWFYVPETKK</sequence>
<organism evidence="1 2">
    <name type="scientific">Xylanibacter rodentium</name>
    <dbReference type="NCBI Taxonomy" id="2736289"/>
    <lineage>
        <taxon>Bacteria</taxon>
        <taxon>Pseudomonadati</taxon>
        <taxon>Bacteroidota</taxon>
        <taxon>Bacteroidia</taxon>
        <taxon>Bacteroidales</taxon>
        <taxon>Prevotellaceae</taxon>
        <taxon>Xylanibacter</taxon>
    </lineage>
</organism>
<reference evidence="1 2" key="1">
    <citation type="submission" date="2020-05" db="EMBL/GenBank/DDBJ databases">
        <title>Distinct polysaccharide utilization as determinants for interspecies competition between intestinal Prevotella spp.</title>
        <authorList>
            <person name="Galvez E.J.C."/>
            <person name="Iljazovic A."/>
            <person name="Strowig T."/>
        </authorList>
    </citation>
    <scope>NUCLEOTIDE SEQUENCE [LARGE SCALE GENOMIC DNA]</scope>
    <source>
        <strain evidence="1 2">PROD</strain>
    </source>
</reference>
<comment type="caution">
    <text evidence="1">The sequence shown here is derived from an EMBL/GenBank/DDBJ whole genome shotgun (WGS) entry which is preliminary data.</text>
</comment>
<proteinExistence type="predicted"/>
<dbReference type="EMBL" id="JABKKE010000017">
    <property type="protein sequence ID" value="NPE14739.1"/>
    <property type="molecule type" value="Genomic_DNA"/>
</dbReference>